<dbReference type="Proteomes" id="UP000177865">
    <property type="component" value="Unassembled WGS sequence"/>
</dbReference>
<reference evidence="1 2" key="1">
    <citation type="journal article" date="2016" name="Nat. Commun.">
        <title>Thousands of microbial genomes shed light on interconnected biogeochemical processes in an aquifer system.</title>
        <authorList>
            <person name="Anantharaman K."/>
            <person name="Brown C.T."/>
            <person name="Hug L.A."/>
            <person name="Sharon I."/>
            <person name="Castelle C.J."/>
            <person name="Probst A.J."/>
            <person name="Thomas B.C."/>
            <person name="Singh A."/>
            <person name="Wilkins M.J."/>
            <person name="Karaoz U."/>
            <person name="Brodie E.L."/>
            <person name="Williams K.H."/>
            <person name="Hubbard S.S."/>
            <person name="Banfield J.F."/>
        </authorList>
    </citation>
    <scope>NUCLEOTIDE SEQUENCE [LARGE SCALE GENOMIC DNA]</scope>
</reference>
<proteinExistence type="predicted"/>
<dbReference type="AlphaFoldDB" id="A0A1G2PZA4"/>
<protein>
    <submittedName>
        <fullName evidence="1">Uncharacterized protein</fullName>
    </submittedName>
</protein>
<dbReference type="EMBL" id="MHSZ01000022">
    <property type="protein sequence ID" value="OHA53079.1"/>
    <property type="molecule type" value="Genomic_DNA"/>
</dbReference>
<evidence type="ECO:0000313" key="1">
    <source>
        <dbReference type="EMBL" id="OHA53079.1"/>
    </source>
</evidence>
<name>A0A1G2PZA4_9BACT</name>
<accession>A0A1G2PZA4</accession>
<comment type="caution">
    <text evidence="1">The sequence shown here is derived from an EMBL/GenBank/DDBJ whole genome shotgun (WGS) entry which is preliminary data.</text>
</comment>
<evidence type="ECO:0000313" key="2">
    <source>
        <dbReference type="Proteomes" id="UP000177865"/>
    </source>
</evidence>
<sequence>MRAFRAFAYGVCAVFFSAALFFVWGDYALAVEPRGHLDYAAPDAIFGWAYDADAPITPVVVHIYVDGVPTVALTANQHRGDLVTAGISPDPYHGFGWVPEGLSSGTHTIAAYAINIGPSTALGTGAGTNPLLPTQKTFGITSALPRGVLDIATPALVSGWVYDADAGAAAVEVHIYIDGVHRGTLLADDERSDLVAAGVASDAYHGFTWNPPTLSAGAHTVSAWAINAGGGGNPELHASPKTLTVSAGYSGVAYLENSVMRVGANLSWGGAMVELSHAGHNLVDEHDTGRLVQASFYDQNGSYVDHAGAWGWNPVQGGDKHNHGSRVISYTNDGTTMYVKTAMAQWNPDDKGGGVTQGVESEVVLETWYTLDPAIPERVTVRYRATTPGAFRQGDHELPALFAAPWLNRFVAYQGFSPWSRAPLTTPSFADFPNIAELHNLNEYWGAWVNEQDFGLAMYFPQHNRGTSANTYRIPRVTNYLRPGVFDALSSSQPLDITFHLVIGNIADARDIIYSIAGR</sequence>
<gene>
    <name evidence="1" type="ORF">A2991_00980</name>
</gene>
<organism evidence="1 2">
    <name type="scientific">Candidatus Terrybacteria bacterium RIFCSPLOWO2_01_FULL_58_14</name>
    <dbReference type="NCBI Taxonomy" id="1802369"/>
    <lineage>
        <taxon>Bacteria</taxon>
        <taxon>Candidatus Terryibacteriota</taxon>
    </lineage>
</organism>